<feature type="transmembrane region" description="Helical" evidence="1">
    <location>
        <begin position="398"/>
        <end position="419"/>
    </location>
</feature>
<gene>
    <name evidence="2" type="ORF">GCM10010978_21450</name>
</gene>
<evidence type="ECO:0000313" key="3">
    <source>
        <dbReference type="Proteomes" id="UP000602050"/>
    </source>
</evidence>
<feature type="transmembrane region" description="Helical" evidence="1">
    <location>
        <begin position="250"/>
        <end position="270"/>
    </location>
</feature>
<dbReference type="RefSeq" id="WP_188392406.1">
    <property type="nucleotide sequence ID" value="NZ_BMEV01000040.1"/>
</dbReference>
<dbReference type="NCBIfam" id="TIGR04370">
    <property type="entry name" value="glyco_rpt_poly"/>
    <property type="match status" value="1"/>
</dbReference>
<protein>
    <recommendedName>
        <fullName evidence="4">Oligosaccharide repeat unit polymerase</fullName>
    </recommendedName>
</protein>
<reference evidence="2" key="2">
    <citation type="submission" date="2020-09" db="EMBL/GenBank/DDBJ databases">
        <authorList>
            <person name="Sun Q."/>
            <person name="Zhou Y."/>
        </authorList>
    </citation>
    <scope>NUCLEOTIDE SEQUENCE</scope>
    <source>
        <strain evidence="2">CGMCC 1.12360</strain>
    </source>
</reference>
<proteinExistence type="predicted"/>
<feature type="transmembrane region" description="Helical" evidence="1">
    <location>
        <begin position="362"/>
        <end position="386"/>
    </location>
</feature>
<feature type="transmembrane region" description="Helical" evidence="1">
    <location>
        <begin position="63"/>
        <end position="81"/>
    </location>
</feature>
<reference evidence="2" key="1">
    <citation type="journal article" date="2014" name="Int. J. Syst. Evol. Microbiol.">
        <title>Complete genome sequence of Corynebacterium casei LMG S-19264T (=DSM 44701T), isolated from a smear-ripened cheese.</title>
        <authorList>
            <consortium name="US DOE Joint Genome Institute (JGI-PGF)"/>
            <person name="Walter F."/>
            <person name="Albersmeier A."/>
            <person name="Kalinowski J."/>
            <person name="Ruckert C."/>
        </authorList>
    </citation>
    <scope>NUCLEOTIDE SEQUENCE</scope>
    <source>
        <strain evidence="2">CGMCC 1.12360</strain>
    </source>
</reference>
<evidence type="ECO:0008006" key="4">
    <source>
        <dbReference type="Google" id="ProtNLM"/>
    </source>
</evidence>
<comment type="caution">
    <text evidence="2">The sequence shown here is derived from an EMBL/GenBank/DDBJ whole genome shotgun (WGS) entry which is preliminary data.</text>
</comment>
<feature type="transmembrane region" description="Helical" evidence="1">
    <location>
        <begin position="37"/>
        <end position="56"/>
    </location>
</feature>
<feature type="transmembrane region" description="Helical" evidence="1">
    <location>
        <begin position="12"/>
        <end position="31"/>
    </location>
</feature>
<accession>A0A8J2XFP5</accession>
<organism evidence="2 3">
    <name type="scientific">Compostibacillus humi</name>
    <dbReference type="NCBI Taxonomy" id="1245525"/>
    <lineage>
        <taxon>Bacteria</taxon>
        <taxon>Bacillati</taxon>
        <taxon>Bacillota</taxon>
        <taxon>Bacilli</taxon>
        <taxon>Bacillales</taxon>
        <taxon>Bacillaceae</taxon>
        <taxon>Compostibacillus</taxon>
    </lineage>
</organism>
<dbReference type="InterPro" id="IPR029468">
    <property type="entry name" value="O-ag_pol_Wzy"/>
</dbReference>
<dbReference type="AlphaFoldDB" id="A0A8J2XFP5"/>
<name>A0A8J2XFP5_9BACI</name>
<feature type="transmembrane region" description="Helical" evidence="1">
    <location>
        <begin position="180"/>
        <end position="202"/>
    </location>
</feature>
<keyword evidence="1" id="KW-0472">Membrane</keyword>
<keyword evidence="1" id="KW-1133">Transmembrane helix</keyword>
<evidence type="ECO:0000256" key="1">
    <source>
        <dbReference type="SAM" id="Phobius"/>
    </source>
</evidence>
<dbReference type="Proteomes" id="UP000602050">
    <property type="component" value="Unassembled WGS sequence"/>
</dbReference>
<keyword evidence="1" id="KW-0812">Transmembrane</keyword>
<feature type="transmembrane region" description="Helical" evidence="1">
    <location>
        <begin position="425"/>
        <end position="446"/>
    </location>
</feature>
<keyword evidence="3" id="KW-1185">Reference proteome</keyword>
<feature type="transmembrane region" description="Helical" evidence="1">
    <location>
        <begin position="101"/>
        <end position="120"/>
    </location>
</feature>
<feature type="transmembrane region" description="Helical" evidence="1">
    <location>
        <begin position="141"/>
        <end position="160"/>
    </location>
</feature>
<sequence>MNHIEKKSMYSRLFYFFLVSIFSIIFIMYTYNFQINYITLLFILFIPLIVIPILISKDLMHPFNIFLINSQFLFIFNMIEINANKSSFRYGSLPPSYHDTAFFWAILVMVLWFIFMYFGYMVSRKTKTKPLNNSILQITNLKIISVILMLVGVISFLYLVSLQGGFSGIIDALLNRRDAYAGLAYFRKLTTLFSIGAIMLLFSGFKKTSFILICMSCIMLATYGGRGAAFFGSVFPFLICYHYQVRKLKVIKLLPIAIIAVLLAIALGNYRLYKEFKVNVTGIFDMLGDIASSTQGGEILPSLVGSLIKGEIDYQYGSTLVNIIFAPIPRTIWKDKPIIDESGVVGQALMGSNYWGLPPGPYGIAFFNFGFIGVIIIAFLVGYIIYKLYNKFILTNKNYRTGIILYAFIIGSAFDFISTSEQIDLLWYIAVFTVIKILDMLISSFNSKKKLDVKRKINYSY</sequence>
<dbReference type="EMBL" id="BMEV01000040">
    <property type="protein sequence ID" value="GFZ79961.1"/>
    <property type="molecule type" value="Genomic_DNA"/>
</dbReference>
<evidence type="ECO:0000313" key="2">
    <source>
        <dbReference type="EMBL" id="GFZ79961.1"/>
    </source>
</evidence>
<feature type="transmembrane region" description="Helical" evidence="1">
    <location>
        <begin position="209"/>
        <end position="238"/>
    </location>
</feature>
<dbReference type="Pfam" id="PF14296">
    <property type="entry name" value="O-ag_pol_Wzy"/>
    <property type="match status" value="1"/>
</dbReference>